<evidence type="ECO:0000256" key="1">
    <source>
        <dbReference type="ARBA" id="ARBA00022679"/>
    </source>
</evidence>
<protein>
    <submittedName>
        <fullName evidence="5">GNAT superfamily N-acetyltransferase</fullName>
    </submittedName>
    <submittedName>
        <fullName evidence="4">Transcriptional regulator</fullName>
    </submittedName>
</protein>
<name>A0A099J5F0_9MICO</name>
<evidence type="ECO:0000313" key="4">
    <source>
        <dbReference type="EMBL" id="KGJ72663.1"/>
    </source>
</evidence>
<feature type="domain" description="N-acetyltransferase" evidence="3">
    <location>
        <begin position="18"/>
        <end position="170"/>
    </location>
</feature>
<dbReference type="EMBL" id="JACHBQ010000001">
    <property type="protein sequence ID" value="MBB5641232.1"/>
    <property type="molecule type" value="Genomic_DNA"/>
</dbReference>
<dbReference type="eggNOG" id="COG0456">
    <property type="taxonomic scope" value="Bacteria"/>
</dbReference>
<keyword evidence="6" id="KW-1185">Reference proteome</keyword>
<dbReference type="Pfam" id="PF00583">
    <property type="entry name" value="Acetyltransf_1"/>
    <property type="match status" value="1"/>
</dbReference>
<gene>
    <name evidence="5" type="ORF">BJ997_001780</name>
    <name evidence="4" type="ORF">GY21_13965</name>
</gene>
<dbReference type="PANTHER" id="PTHR43877">
    <property type="entry name" value="AMINOALKYLPHOSPHONATE N-ACETYLTRANSFERASE-RELATED-RELATED"/>
    <property type="match status" value="1"/>
</dbReference>
<evidence type="ECO:0000256" key="2">
    <source>
        <dbReference type="ARBA" id="ARBA00023315"/>
    </source>
</evidence>
<sequence length="170" mass="18264">MLQDLALPVSLGVATGLVTLRDAVEGDLDALMQLLADDSISATRGDLGAAEDRPAYLTAFRAVTADAGNALLVVVDDSNSLVGTMQLTRIPGMARRGSTRLQIEAVRVRSDQRSNGIGGAMLRWVRDNASADLDTHLIQLSSDAARHDAHRFYTRLGFIGSHIGYKYRVA</sequence>
<dbReference type="InterPro" id="IPR016181">
    <property type="entry name" value="Acyl_CoA_acyltransferase"/>
</dbReference>
<dbReference type="GO" id="GO:0016747">
    <property type="term" value="F:acyltransferase activity, transferring groups other than amino-acyl groups"/>
    <property type="evidence" value="ECO:0007669"/>
    <property type="project" value="InterPro"/>
</dbReference>
<dbReference type="Proteomes" id="UP000029864">
    <property type="component" value="Unassembled WGS sequence"/>
</dbReference>
<proteinExistence type="predicted"/>
<dbReference type="RefSeq" id="WP_035837399.1">
    <property type="nucleotide sequence ID" value="NZ_JACHBQ010000001.1"/>
</dbReference>
<evidence type="ECO:0000313" key="5">
    <source>
        <dbReference type="EMBL" id="MBB5641232.1"/>
    </source>
</evidence>
<organism evidence="4 6">
    <name type="scientific">Cryobacterium roopkundense</name>
    <dbReference type="NCBI Taxonomy" id="1001240"/>
    <lineage>
        <taxon>Bacteria</taxon>
        <taxon>Bacillati</taxon>
        <taxon>Actinomycetota</taxon>
        <taxon>Actinomycetes</taxon>
        <taxon>Micrococcales</taxon>
        <taxon>Microbacteriaceae</taxon>
        <taxon>Cryobacterium</taxon>
    </lineage>
</organism>
<dbReference type="Proteomes" id="UP000561726">
    <property type="component" value="Unassembled WGS sequence"/>
</dbReference>
<dbReference type="Gene3D" id="3.40.630.30">
    <property type="match status" value="1"/>
</dbReference>
<dbReference type="STRING" id="1001240.GY21_13965"/>
<keyword evidence="1 5" id="KW-0808">Transferase</keyword>
<dbReference type="PROSITE" id="PS51186">
    <property type="entry name" value="GNAT"/>
    <property type="match status" value="1"/>
</dbReference>
<reference evidence="5 7" key="2">
    <citation type="submission" date="2020-08" db="EMBL/GenBank/DDBJ databases">
        <title>Sequencing the genomes of 1000 actinobacteria strains.</title>
        <authorList>
            <person name="Klenk H.-P."/>
        </authorList>
    </citation>
    <scope>NUCLEOTIDE SEQUENCE [LARGE SCALE GENOMIC DNA]</scope>
    <source>
        <strain evidence="5 7">DSM 21065</strain>
    </source>
</reference>
<dbReference type="AlphaFoldDB" id="A0A099J5F0"/>
<dbReference type="InterPro" id="IPR050832">
    <property type="entry name" value="Bact_Acetyltransf"/>
</dbReference>
<dbReference type="OrthoDB" id="9789603at2"/>
<dbReference type="EMBL" id="JPXF01000061">
    <property type="protein sequence ID" value="KGJ72663.1"/>
    <property type="molecule type" value="Genomic_DNA"/>
</dbReference>
<reference evidence="4 6" key="1">
    <citation type="submission" date="2014-08" db="EMBL/GenBank/DDBJ databases">
        <authorList>
            <person name="Sisinthy S."/>
        </authorList>
    </citation>
    <scope>NUCLEOTIDE SEQUENCE [LARGE SCALE GENOMIC DNA]</scope>
    <source>
        <strain evidence="4 6">RuG17</strain>
    </source>
</reference>
<dbReference type="SUPFAM" id="SSF55729">
    <property type="entry name" value="Acyl-CoA N-acyltransferases (Nat)"/>
    <property type="match status" value="1"/>
</dbReference>
<dbReference type="PANTHER" id="PTHR43877:SF2">
    <property type="entry name" value="AMINOALKYLPHOSPHONATE N-ACETYLTRANSFERASE-RELATED"/>
    <property type="match status" value="1"/>
</dbReference>
<evidence type="ECO:0000313" key="7">
    <source>
        <dbReference type="Proteomes" id="UP000561726"/>
    </source>
</evidence>
<evidence type="ECO:0000259" key="3">
    <source>
        <dbReference type="PROSITE" id="PS51186"/>
    </source>
</evidence>
<accession>A0A099J5F0</accession>
<keyword evidence="2" id="KW-0012">Acyltransferase</keyword>
<evidence type="ECO:0000313" key="6">
    <source>
        <dbReference type="Proteomes" id="UP000029864"/>
    </source>
</evidence>
<dbReference type="InterPro" id="IPR000182">
    <property type="entry name" value="GNAT_dom"/>
</dbReference>
<comment type="caution">
    <text evidence="4">The sequence shown here is derived from an EMBL/GenBank/DDBJ whole genome shotgun (WGS) entry which is preliminary data.</text>
</comment>